<evidence type="ECO:0000313" key="1">
    <source>
        <dbReference type="EMBL" id="STZ27285.1"/>
    </source>
</evidence>
<protein>
    <submittedName>
        <fullName evidence="1">Uncharacterized protein</fullName>
    </submittedName>
</protein>
<proteinExistence type="predicted"/>
<dbReference type="InterPro" id="IPR011004">
    <property type="entry name" value="Trimer_LpxA-like_sf"/>
</dbReference>
<evidence type="ECO:0000313" key="2">
    <source>
        <dbReference type="Proteomes" id="UP000255024"/>
    </source>
</evidence>
<gene>
    <name evidence="1" type="ORF">NCTC11179_00820</name>
</gene>
<accession>A0A378RJY8</accession>
<dbReference type="RefSeq" id="WP_115090249.1">
    <property type="nucleotide sequence ID" value="NZ_CP068107.1"/>
</dbReference>
<dbReference type="SUPFAM" id="SSF51161">
    <property type="entry name" value="Trimeric LpxA-like enzymes"/>
    <property type="match status" value="1"/>
</dbReference>
<dbReference type="AlphaFoldDB" id="A0A378RJY8"/>
<organism evidence="1 2">
    <name type="scientific">Myroides odoratus</name>
    <name type="common">Flavobacterium odoratum</name>
    <dbReference type="NCBI Taxonomy" id="256"/>
    <lineage>
        <taxon>Bacteria</taxon>
        <taxon>Pseudomonadati</taxon>
        <taxon>Bacteroidota</taxon>
        <taxon>Flavobacteriia</taxon>
        <taxon>Flavobacteriales</taxon>
        <taxon>Flavobacteriaceae</taxon>
        <taxon>Myroides</taxon>
    </lineage>
</organism>
<sequence>MKKYNITEESMTYKGCVLWRIQHIATQEKGGWIQEEQNLSQEGGAWIAEEAKVYGEACVSDDACISGNAEIFGSAQIRETGQVYGEAKVYDEAIVEGVALVYDRAEVCGKAIIQGAAEIYGDACIRGERIFTGNQRVVEREYTWEDVNSIQSLKIVFSGGQRENRLYANGRHQVGVHVNLVAKDKDNKIIILAEDEVFKHMEFVNMLNKPYGNDLKVSAEPGEYVLPIERIQEKAPNASLGVFYLSTTKQFVVENVCVRCVVDQKIDPFGNPVEKKVEYTTAKENNNGNTTPNYIILSVLPPRAFDLHDIDIQTIELKKADNYNSILTKHYIRFKDTANASIHHAECEESLWFHYKQKGNYKAFSTTTDSKTKTDPSALYTAVFAITKNWTIEVTSTNHDMPGLCLWTYRVWHGALWSNTAWNKPMQFSLFDPYGNDVKIRVETLDNAVLKFNIVK</sequence>
<dbReference type="Proteomes" id="UP000255024">
    <property type="component" value="Unassembled WGS sequence"/>
</dbReference>
<keyword evidence="2" id="KW-1185">Reference proteome</keyword>
<reference evidence="1 2" key="1">
    <citation type="submission" date="2018-06" db="EMBL/GenBank/DDBJ databases">
        <authorList>
            <consortium name="Pathogen Informatics"/>
            <person name="Doyle S."/>
        </authorList>
    </citation>
    <scope>NUCLEOTIDE SEQUENCE [LARGE SCALE GENOMIC DNA]</scope>
    <source>
        <strain evidence="1 2">NCTC11179</strain>
    </source>
</reference>
<dbReference type="EMBL" id="UGQL01000001">
    <property type="protein sequence ID" value="STZ27285.1"/>
    <property type="molecule type" value="Genomic_DNA"/>
</dbReference>
<name>A0A378RJY8_MYROD</name>